<dbReference type="PANTHER" id="PTHR43245">
    <property type="entry name" value="BIFUNCTIONAL POLYMYXIN RESISTANCE PROTEIN ARNA"/>
    <property type="match status" value="1"/>
</dbReference>
<proteinExistence type="predicted"/>
<dbReference type="Proteomes" id="UP000054279">
    <property type="component" value="Unassembled WGS sequence"/>
</dbReference>
<protein>
    <recommendedName>
        <fullName evidence="3">NAD-dependent epimerase/dehydratase domain-containing protein</fullName>
    </recommendedName>
</protein>
<gene>
    <name evidence="1" type="ORF">M422DRAFT_211199</name>
</gene>
<dbReference type="InterPro" id="IPR036291">
    <property type="entry name" value="NAD(P)-bd_dom_sf"/>
</dbReference>
<evidence type="ECO:0008006" key="3">
    <source>
        <dbReference type="Google" id="ProtNLM"/>
    </source>
</evidence>
<dbReference type="AlphaFoldDB" id="A0A0C9VJB3"/>
<accession>A0A0C9VJB3</accession>
<dbReference type="SUPFAM" id="SSF51735">
    <property type="entry name" value="NAD(P)-binding Rossmann-fold domains"/>
    <property type="match status" value="1"/>
</dbReference>
<evidence type="ECO:0000313" key="1">
    <source>
        <dbReference type="EMBL" id="KIJ37720.1"/>
    </source>
</evidence>
<dbReference type="OrthoDB" id="16464at2759"/>
<feature type="non-terminal residue" evidence="1">
    <location>
        <position position="1"/>
    </location>
</feature>
<dbReference type="HOGENOM" id="CLU_045030_0_0_1"/>
<evidence type="ECO:0000313" key="2">
    <source>
        <dbReference type="Proteomes" id="UP000054279"/>
    </source>
</evidence>
<dbReference type="InterPro" id="IPR050177">
    <property type="entry name" value="Lipid_A_modif_metabolic_enz"/>
</dbReference>
<sequence>MSSKPSVIIFAGLHSGARPLTSYLVNNDLVSFVRIVDKYSVAPPTTYIGAEFPRILENPIVNYQQANLTKEGPVTKVFDPPEGVEPFSYVFDFTGTLQTHLSVELHIEGTAVPAFLIGREASKRKVKAYVRVTPPYYDTSLDKSTAHDETENVKPTDPIGTWYHESLRILANIEDLPLVILRHGLIYGPWIMGRVTCMILMGPVYKELKEEFKSLWSSGVRANTVHAEDVAGACWTAAEWMSKLGRQEANKIAGENIYFANDKSKFGQVLGMPDPKSKLTAPLFNVVDDTDTTLGNIVELLSKLFGIKAGFHGFLHNTLAQVCLDYHFINEVHMEAWTKVITESKPPVPNTPLSPYMESFML</sequence>
<organism evidence="1 2">
    <name type="scientific">Sphaerobolus stellatus (strain SS14)</name>
    <dbReference type="NCBI Taxonomy" id="990650"/>
    <lineage>
        <taxon>Eukaryota</taxon>
        <taxon>Fungi</taxon>
        <taxon>Dikarya</taxon>
        <taxon>Basidiomycota</taxon>
        <taxon>Agaricomycotina</taxon>
        <taxon>Agaricomycetes</taxon>
        <taxon>Phallomycetidae</taxon>
        <taxon>Geastrales</taxon>
        <taxon>Sphaerobolaceae</taxon>
        <taxon>Sphaerobolus</taxon>
    </lineage>
</organism>
<name>A0A0C9VJB3_SPHS4</name>
<dbReference type="PANTHER" id="PTHR43245:SF11">
    <property type="entry name" value="LD23561P"/>
    <property type="match status" value="1"/>
</dbReference>
<dbReference type="Gene3D" id="3.40.50.720">
    <property type="entry name" value="NAD(P)-binding Rossmann-like Domain"/>
    <property type="match status" value="1"/>
</dbReference>
<dbReference type="EMBL" id="KN837167">
    <property type="protein sequence ID" value="KIJ37720.1"/>
    <property type="molecule type" value="Genomic_DNA"/>
</dbReference>
<keyword evidence="2" id="KW-1185">Reference proteome</keyword>
<reference evidence="1 2" key="1">
    <citation type="submission" date="2014-06" db="EMBL/GenBank/DDBJ databases">
        <title>Evolutionary Origins and Diversification of the Mycorrhizal Mutualists.</title>
        <authorList>
            <consortium name="DOE Joint Genome Institute"/>
            <consortium name="Mycorrhizal Genomics Consortium"/>
            <person name="Kohler A."/>
            <person name="Kuo A."/>
            <person name="Nagy L.G."/>
            <person name="Floudas D."/>
            <person name="Copeland A."/>
            <person name="Barry K.W."/>
            <person name="Cichocki N."/>
            <person name="Veneault-Fourrey C."/>
            <person name="LaButti K."/>
            <person name="Lindquist E.A."/>
            <person name="Lipzen A."/>
            <person name="Lundell T."/>
            <person name="Morin E."/>
            <person name="Murat C."/>
            <person name="Riley R."/>
            <person name="Ohm R."/>
            <person name="Sun H."/>
            <person name="Tunlid A."/>
            <person name="Henrissat B."/>
            <person name="Grigoriev I.V."/>
            <person name="Hibbett D.S."/>
            <person name="Martin F."/>
        </authorList>
    </citation>
    <scope>NUCLEOTIDE SEQUENCE [LARGE SCALE GENOMIC DNA]</scope>
    <source>
        <strain evidence="1 2">SS14</strain>
    </source>
</reference>